<keyword evidence="2" id="KW-1185">Reference proteome</keyword>
<protein>
    <submittedName>
        <fullName evidence="1">Uncharacterized protein</fullName>
    </submittedName>
</protein>
<reference evidence="1" key="1">
    <citation type="submission" date="2016-03" db="EMBL/GenBank/DDBJ databases">
        <title>Mechanisms controlling the formation of the plant cell surface in tip-growing cells are functionally conserved among land plants.</title>
        <authorList>
            <person name="Honkanen S."/>
            <person name="Jones V.A."/>
            <person name="Morieri G."/>
            <person name="Champion C."/>
            <person name="Hetherington A.J."/>
            <person name="Kelly S."/>
            <person name="Saint-Marcoux D."/>
            <person name="Proust H."/>
            <person name="Prescott H."/>
            <person name="Dolan L."/>
        </authorList>
    </citation>
    <scope>NUCLEOTIDE SEQUENCE [LARGE SCALE GENOMIC DNA]</scope>
    <source>
        <tissue evidence="1">Whole gametophyte</tissue>
    </source>
</reference>
<proteinExistence type="predicted"/>
<comment type="caution">
    <text evidence="1">The sequence shown here is derived from an EMBL/GenBank/DDBJ whole genome shotgun (WGS) entry which is preliminary data.</text>
</comment>
<dbReference type="EMBL" id="LVLJ01004108">
    <property type="protein sequence ID" value="OAE18233.1"/>
    <property type="molecule type" value="Genomic_DNA"/>
</dbReference>
<evidence type="ECO:0000313" key="2">
    <source>
        <dbReference type="Proteomes" id="UP000077202"/>
    </source>
</evidence>
<dbReference type="AlphaFoldDB" id="A0A176VCI8"/>
<organism evidence="1 2">
    <name type="scientific">Marchantia polymorpha subsp. ruderalis</name>
    <dbReference type="NCBI Taxonomy" id="1480154"/>
    <lineage>
        <taxon>Eukaryota</taxon>
        <taxon>Viridiplantae</taxon>
        <taxon>Streptophyta</taxon>
        <taxon>Embryophyta</taxon>
        <taxon>Marchantiophyta</taxon>
        <taxon>Marchantiopsida</taxon>
        <taxon>Marchantiidae</taxon>
        <taxon>Marchantiales</taxon>
        <taxon>Marchantiaceae</taxon>
        <taxon>Marchantia</taxon>
    </lineage>
</organism>
<name>A0A176VCI8_MARPO</name>
<sequence>MEAYDIWIQTVTLKQGNLALMYDNRQAQFSWKLHLRWMGPYRVVEWRTWFDEGKVLPSDFDDSIFGVTAEEPLGQHQQCAEANGGTMERNGIVSQGICKEIEARREADGNSGGKEQIAFC</sequence>
<dbReference type="Proteomes" id="UP000077202">
    <property type="component" value="Unassembled WGS sequence"/>
</dbReference>
<gene>
    <name evidence="1" type="ORF">AXG93_3012s1030</name>
</gene>
<accession>A0A176VCI8</accession>
<evidence type="ECO:0000313" key="1">
    <source>
        <dbReference type="EMBL" id="OAE18233.1"/>
    </source>
</evidence>